<organism evidence="1 2">
    <name type="scientific">Catharanthus roseus</name>
    <name type="common">Madagascar periwinkle</name>
    <name type="synonym">Vinca rosea</name>
    <dbReference type="NCBI Taxonomy" id="4058"/>
    <lineage>
        <taxon>Eukaryota</taxon>
        <taxon>Viridiplantae</taxon>
        <taxon>Streptophyta</taxon>
        <taxon>Embryophyta</taxon>
        <taxon>Tracheophyta</taxon>
        <taxon>Spermatophyta</taxon>
        <taxon>Magnoliopsida</taxon>
        <taxon>eudicotyledons</taxon>
        <taxon>Gunneridae</taxon>
        <taxon>Pentapetalae</taxon>
        <taxon>asterids</taxon>
        <taxon>lamiids</taxon>
        <taxon>Gentianales</taxon>
        <taxon>Apocynaceae</taxon>
        <taxon>Rauvolfioideae</taxon>
        <taxon>Vinceae</taxon>
        <taxon>Catharanthinae</taxon>
        <taxon>Catharanthus</taxon>
    </lineage>
</organism>
<evidence type="ECO:0000313" key="2">
    <source>
        <dbReference type="Proteomes" id="UP001060085"/>
    </source>
</evidence>
<gene>
    <name evidence="1" type="ORF">M9H77_08816</name>
</gene>
<reference evidence="2" key="1">
    <citation type="journal article" date="2023" name="Nat. Plants">
        <title>Single-cell RNA sequencing provides a high-resolution roadmap for understanding the multicellular compartmentation of specialized metabolism.</title>
        <authorList>
            <person name="Sun S."/>
            <person name="Shen X."/>
            <person name="Li Y."/>
            <person name="Li Y."/>
            <person name="Wang S."/>
            <person name="Li R."/>
            <person name="Zhang H."/>
            <person name="Shen G."/>
            <person name="Guo B."/>
            <person name="Wei J."/>
            <person name="Xu J."/>
            <person name="St-Pierre B."/>
            <person name="Chen S."/>
            <person name="Sun C."/>
        </authorList>
    </citation>
    <scope>NUCLEOTIDE SEQUENCE [LARGE SCALE GENOMIC DNA]</scope>
</reference>
<name>A0ACC0BYW0_CATRO</name>
<dbReference type="EMBL" id="CM044702">
    <property type="protein sequence ID" value="KAI5677866.1"/>
    <property type="molecule type" value="Genomic_DNA"/>
</dbReference>
<accession>A0ACC0BYW0</accession>
<dbReference type="Proteomes" id="UP001060085">
    <property type="component" value="Linkage Group LG02"/>
</dbReference>
<sequence length="217" mass="24679">MKIVKMKKRSNGSSMKKRKSFNRSQILKCRIKKSAHLAAASTPVASTSDETSTTSVETASTRLLFLPERLFFCSNFYTLATLTPLLQLAYSRPAPTCTPSASSIEGMELTQKPHHHHHVHRHLPLHHQQELRHLPLHQPLQLPLHQRVFNKQLDYGKVIIEIMKAHFVEAHLSFGKVPDRMKNMYYTKLEVSIDGTRCMSMPFGALGIDGPYYDTST</sequence>
<evidence type="ECO:0000313" key="1">
    <source>
        <dbReference type="EMBL" id="KAI5677866.1"/>
    </source>
</evidence>
<proteinExistence type="predicted"/>
<comment type="caution">
    <text evidence="1">The sequence shown here is derived from an EMBL/GenBank/DDBJ whole genome shotgun (WGS) entry which is preliminary data.</text>
</comment>
<protein>
    <submittedName>
        <fullName evidence="1">Uncharacterized protein</fullName>
    </submittedName>
</protein>
<keyword evidence="2" id="KW-1185">Reference proteome</keyword>